<name>A0A8S1JCK6_9CHLO</name>
<keyword evidence="2" id="KW-1185">Reference proteome</keyword>
<organism evidence="1 2">
    <name type="scientific">Ostreobium quekettii</name>
    <dbReference type="NCBI Taxonomy" id="121088"/>
    <lineage>
        <taxon>Eukaryota</taxon>
        <taxon>Viridiplantae</taxon>
        <taxon>Chlorophyta</taxon>
        <taxon>core chlorophytes</taxon>
        <taxon>Ulvophyceae</taxon>
        <taxon>TCBD clade</taxon>
        <taxon>Bryopsidales</taxon>
        <taxon>Ostreobineae</taxon>
        <taxon>Ostreobiaceae</taxon>
        <taxon>Ostreobium</taxon>
    </lineage>
</organism>
<proteinExistence type="predicted"/>
<dbReference type="Proteomes" id="UP000708148">
    <property type="component" value="Unassembled WGS sequence"/>
</dbReference>
<evidence type="ECO:0000313" key="1">
    <source>
        <dbReference type="EMBL" id="CAD7704734.1"/>
    </source>
</evidence>
<dbReference type="AlphaFoldDB" id="A0A8S1JCK6"/>
<dbReference type="EMBL" id="CAJHUC010002946">
    <property type="protein sequence ID" value="CAD7704734.1"/>
    <property type="molecule type" value="Genomic_DNA"/>
</dbReference>
<sequence length="119" mass="13009">MLVEFSRPGDRVWRIGWWSQRRVGQAVAPGRHADGTAPRLGLLSRLAPSRYGGVHSSPLSLPHTSYRHQFSSWWSCCLDATAHRLGGSCGELLSKEDGAGVCRLDCGYKGLEGWPCTVA</sequence>
<protein>
    <submittedName>
        <fullName evidence="1">Uncharacterized protein</fullName>
    </submittedName>
</protein>
<reference evidence="1" key="1">
    <citation type="submission" date="2020-12" db="EMBL/GenBank/DDBJ databases">
        <authorList>
            <person name="Iha C."/>
        </authorList>
    </citation>
    <scope>NUCLEOTIDE SEQUENCE</scope>
</reference>
<accession>A0A8S1JCK6</accession>
<comment type="caution">
    <text evidence="1">The sequence shown here is derived from an EMBL/GenBank/DDBJ whole genome shotgun (WGS) entry which is preliminary data.</text>
</comment>
<gene>
    <name evidence="1" type="ORF">OSTQU699_LOCUS10089</name>
</gene>
<evidence type="ECO:0000313" key="2">
    <source>
        <dbReference type="Proteomes" id="UP000708148"/>
    </source>
</evidence>